<comment type="caution">
    <text evidence="3">The sequence shown here is derived from an EMBL/GenBank/DDBJ whole genome shotgun (WGS) entry which is preliminary data.</text>
</comment>
<dbReference type="Pfam" id="PF04425">
    <property type="entry name" value="Bul1_N"/>
    <property type="match status" value="1"/>
</dbReference>
<dbReference type="InterPro" id="IPR007519">
    <property type="entry name" value="Bul1_N"/>
</dbReference>
<sequence>MSQNDQEEDYFQVECRADLQSLYTEISSVNEELSYNILPSYQMFSHTVNKSCEIEFENNSAPPSYQELTNSGRCLGCNSLPTSTSQASLINSSSSQSASEATSNQENILNNVLKLNNITNSLTNNYSKSVKLSIVLTEDEGTSEFTELRAKSIEYSQTDTICGYVLIENTSAIPIPFEIFYVSLQGAFETTDKISKSHNREKFLEMIDLSASYDNPFNVRYKDTEMLCSIDEDLLQRNIGPKRVYKRFFSFKIPNRLLEDSCIHDCSTHIELPPTLGIRNVEASINYSIEAILIGKNSMYEHFDKNNTISNNFPDRYIVLKEITKDLRIVSLDTETASYSSGTVSYESLQDEIDFNLNSLAELESDQTTNFKRANSKTAYHVINDPKPLLESHACETASMNSNKSQERCYQYENFQREVENFQIICHCPVKTRKGLKKIIEDYFFTSPNVSYKIDYIKPPQYRRHELIQDRSWKFDIPFNLTNQHFKSAPIFKNVTAELVSLTIISKVSSIPVEINHNMVFQNGNELTFDDIVVKPMRRKLEALRGFAKRMEPNTVRMSSSLIRDLETISSLTSICVVMDVNEVKLTPTSSSSTGVKNKMLQGTYNISVDLTKSAIKYRKSRGIAYDSFCLIPSFQSCKLARIYFLKLKLECSNGFAINFKVPIEVKKNKL</sequence>
<gene>
    <name evidence="3" type="ORF">CLIB1423_36S00738</name>
</gene>
<dbReference type="PANTHER" id="PTHR31904">
    <property type="entry name" value="BYPASS OF STOP CODON PROTEIN 5-RELATED"/>
    <property type="match status" value="1"/>
</dbReference>
<dbReference type="InterPro" id="IPR039634">
    <property type="entry name" value="Bul1-like"/>
</dbReference>
<dbReference type="Pfam" id="PF04426">
    <property type="entry name" value="Bul1_C"/>
    <property type="match status" value="1"/>
</dbReference>
<evidence type="ECO:0000313" key="4">
    <source>
        <dbReference type="Proteomes" id="UP000837801"/>
    </source>
</evidence>
<dbReference type="PANTHER" id="PTHR31904:SF1">
    <property type="entry name" value="BYPASS OF STOP CODON PROTEIN 5-RELATED"/>
    <property type="match status" value="1"/>
</dbReference>
<dbReference type="OrthoDB" id="2283785at2759"/>
<feature type="domain" description="Bul1 C-terminal" evidence="2">
    <location>
        <begin position="595"/>
        <end position="668"/>
    </location>
</feature>
<accession>A0A9P0QVS1</accession>
<dbReference type="AlphaFoldDB" id="A0A9P0QVS1"/>
<evidence type="ECO:0000259" key="2">
    <source>
        <dbReference type="Pfam" id="PF04426"/>
    </source>
</evidence>
<dbReference type="InterPro" id="IPR022794">
    <property type="entry name" value="Bul1_C"/>
</dbReference>
<dbReference type="Proteomes" id="UP000837801">
    <property type="component" value="Unassembled WGS sequence"/>
</dbReference>
<dbReference type="EMBL" id="CAKXYY010000036">
    <property type="protein sequence ID" value="CAH2355871.1"/>
    <property type="molecule type" value="Genomic_DNA"/>
</dbReference>
<keyword evidence="4" id="KW-1185">Reference proteome</keyword>
<name>A0A9P0QVS1_9ASCO</name>
<reference evidence="3" key="1">
    <citation type="submission" date="2022-03" db="EMBL/GenBank/DDBJ databases">
        <authorList>
            <person name="Legras J.-L."/>
            <person name="Devillers H."/>
            <person name="Grondin C."/>
        </authorList>
    </citation>
    <scope>NUCLEOTIDE SEQUENCE</scope>
    <source>
        <strain evidence="3">CLIB 1423</strain>
    </source>
</reference>
<evidence type="ECO:0000313" key="3">
    <source>
        <dbReference type="EMBL" id="CAH2355871.1"/>
    </source>
</evidence>
<evidence type="ECO:0000259" key="1">
    <source>
        <dbReference type="Pfam" id="PF04425"/>
    </source>
</evidence>
<protein>
    <recommendedName>
        <fullName evidence="5">Bul1 N-terminal domain-containing protein</fullName>
    </recommendedName>
</protein>
<proteinExistence type="predicted"/>
<feature type="domain" description="Bul1 N-terminal" evidence="1">
    <location>
        <begin position="26"/>
        <end position="280"/>
    </location>
</feature>
<organism evidence="3 4">
    <name type="scientific">[Candida] railenensis</name>
    <dbReference type="NCBI Taxonomy" id="45579"/>
    <lineage>
        <taxon>Eukaryota</taxon>
        <taxon>Fungi</taxon>
        <taxon>Dikarya</taxon>
        <taxon>Ascomycota</taxon>
        <taxon>Saccharomycotina</taxon>
        <taxon>Pichiomycetes</taxon>
        <taxon>Debaryomycetaceae</taxon>
        <taxon>Kurtzmaniella</taxon>
    </lineage>
</organism>
<evidence type="ECO:0008006" key="5">
    <source>
        <dbReference type="Google" id="ProtNLM"/>
    </source>
</evidence>